<dbReference type="Gramene" id="rna-AYBTSS11_LOCUS20031">
    <property type="protein sequence ID" value="CAJ1963916.1"/>
    <property type="gene ID" value="gene-AYBTSS11_LOCUS20031"/>
</dbReference>
<feature type="transmembrane region" description="Helical" evidence="7">
    <location>
        <begin position="24"/>
        <end position="42"/>
    </location>
</feature>
<keyword evidence="4 7" id="KW-0812">Transmembrane</keyword>
<feature type="transmembrane region" description="Helical" evidence="7">
    <location>
        <begin position="62"/>
        <end position="78"/>
    </location>
</feature>
<dbReference type="InterPro" id="IPR030182">
    <property type="entry name" value="PUP_plant"/>
</dbReference>
<feature type="transmembrane region" description="Helical" evidence="7">
    <location>
        <begin position="156"/>
        <end position="177"/>
    </location>
</feature>
<evidence type="ECO:0000256" key="1">
    <source>
        <dbReference type="ARBA" id="ARBA00004370"/>
    </source>
</evidence>
<name>A0AA86SKY1_9FABA</name>
<dbReference type="GO" id="GO:0015211">
    <property type="term" value="F:purine nucleoside transmembrane transporter activity"/>
    <property type="evidence" value="ECO:0007669"/>
    <property type="project" value="InterPro"/>
</dbReference>
<evidence type="ECO:0000256" key="4">
    <source>
        <dbReference type="ARBA" id="ARBA00022692"/>
    </source>
</evidence>
<dbReference type="AlphaFoldDB" id="A0AA86SKY1"/>
<reference evidence="8" key="1">
    <citation type="submission" date="2023-10" db="EMBL/GenBank/DDBJ databases">
        <authorList>
            <person name="Domelevo Entfellner J.-B."/>
        </authorList>
    </citation>
    <scope>NUCLEOTIDE SEQUENCE</scope>
</reference>
<evidence type="ECO:0000256" key="2">
    <source>
        <dbReference type="ARBA" id="ARBA00006213"/>
    </source>
</evidence>
<proteinExistence type="inferred from homology"/>
<dbReference type="Pfam" id="PF16913">
    <property type="entry name" value="PUNUT"/>
    <property type="match status" value="2"/>
</dbReference>
<comment type="similarity">
    <text evidence="2">Belongs to the purine permeases (TC 2.A.7.14) family.</text>
</comment>
<dbReference type="GO" id="GO:0016020">
    <property type="term" value="C:membrane"/>
    <property type="evidence" value="ECO:0007669"/>
    <property type="project" value="UniProtKB-SubCell"/>
</dbReference>
<protein>
    <submittedName>
        <fullName evidence="8">Uncharacterized protein</fullName>
    </submittedName>
</protein>
<keyword evidence="9" id="KW-1185">Reference proteome</keyword>
<evidence type="ECO:0000256" key="6">
    <source>
        <dbReference type="ARBA" id="ARBA00023136"/>
    </source>
</evidence>
<dbReference type="GO" id="GO:0005345">
    <property type="term" value="F:purine nucleobase transmembrane transporter activity"/>
    <property type="evidence" value="ECO:0007669"/>
    <property type="project" value="UniProtKB-ARBA"/>
</dbReference>
<sequence length="232" mass="26064">MNESTMTARLLGRLYYDKGGKSKWMGTLVQLGGFPILLPYYFISAPKNLTTKNSIHLNQPPASLLAFIYVSLGLLLALEKVCDRIHIQLVYGLWLSLKQLVFKNVVKGKTFKVVMDMIIYTSFVATCATVVGLFASGEWNGLKNEMKEYQIGKASYVFNFTFTAIFWQLFTIGCLGLISEISSLFCNAISVLRVPLIPMLAQYINDTKSENRNTCHVPKASAPQDEVHRCVR</sequence>
<evidence type="ECO:0000313" key="8">
    <source>
        <dbReference type="EMBL" id="CAJ1963916.1"/>
    </source>
</evidence>
<dbReference type="PANTHER" id="PTHR31376">
    <property type="entry name" value="OS09G0467300 PROTEIN-RELATED"/>
    <property type="match status" value="1"/>
</dbReference>
<organism evidence="8 9">
    <name type="scientific">Sphenostylis stenocarpa</name>
    <dbReference type="NCBI Taxonomy" id="92480"/>
    <lineage>
        <taxon>Eukaryota</taxon>
        <taxon>Viridiplantae</taxon>
        <taxon>Streptophyta</taxon>
        <taxon>Embryophyta</taxon>
        <taxon>Tracheophyta</taxon>
        <taxon>Spermatophyta</taxon>
        <taxon>Magnoliopsida</taxon>
        <taxon>eudicotyledons</taxon>
        <taxon>Gunneridae</taxon>
        <taxon>Pentapetalae</taxon>
        <taxon>rosids</taxon>
        <taxon>fabids</taxon>
        <taxon>Fabales</taxon>
        <taxon>Fabaceae</taxon>
        <taxon>Papilionoideae</taxon>
        <taxon>50 kb inversion clade</taxon>
        <taxon>NPAAA clade</taxon>
        <taxon>indigoferoid/millettioid clade</taxon>
        <taxon>Phaseoleae</taxon>
        <taxon>Sphenostylis</taxon>
    </lineage>
</organism>
<evidence type="ECO:0000313" key="9">
    <source>
        <dbReference type="Proteomes" id="UP001189624"/>
    </source>
</evidence>
<evidence type="ECO:0000256" key="3">
    <source>
        <dbReference type="ARBA" id="ARBA00022448"/>
    </source>
</evidence>
<comment type="subcellular location">
    <subcellularLocation>
        <location evidence="1">Membrane</location>
    </subcellularLocation>
</comment>
<evidence type="ECO:0000256" key="5">
    <source>
        <dbReference type="ARBA" id="ARBA00022989"/>
    </source>
</evidence>
<dbReference type="PANTHER" id="PTHR31376:SF17">
    <property type="entry name" value="PURINE PERMEASE 21-RELATED"/>
    <property type="match status" value="1"/>
</dbReference>
<gene>
    <name evidence="8" type="ORF">AYBTSS11_LOCUS20031</name>
</gene>
<evidence type="ECO:0000256" key="7">
    <source>
        <dbReference type="SAM" id="Phobius"/>
    </source>
</evidence>
<feature type="transmembrane region" description="Helical" evidence="7">
    <location>
        <begin position="117"/>
        <end position="136"/>
    </location>
</feature>
<keyword evidence="6 7" id="KW-0472">Membrane</keyword>
<keyword evidence="5 7" id="KW-1133">Transmembrane helix</keyword>
<dbReference type="EMBL" id="OY731403">
    <property type="protein sequence ID" value="CAJ1963916.1"/>
    <property type="molecule type" value="Genomic_DNA"/>
</dbReference>
<accession>A0AA86SKY1</accession>
<dbReference type="Proteomes" id="UP001189624">
    <property type="component" value="Chromosome 6"/>
</dbReference>
<keyword evidence="3" id="KW-0813">Transport</keyword>